<dbReference type="Proteomes" id="UP000184330">
    <property type="component" value="Unassembled WGS sequence"/>
</dbReference>
<sequence length="844" mass="90099">MRCQVSFILSIRFLASLSSVLSQDSAVSVPAGQSTALYPAYTYIPSIDADWKPHPHGLPIVQPNATIDPLSPRPMNIPAFPLASLSPFGPPPKPSTYWYEEIEHNGISPFITNGSSWKVYRNVKDYGATGNGKTDDAAAIQAAIDEGGRGPDGNGLGTTGAPAIIYFPEGTYLMSRSVQSYVDTFFIGNPINRPTLKVSSDFAHSTLLYMKDPTLGATINFYIGVKNLVLDSTDYSANTSFTLMDWSVSQATQLTNVLFKMPVSSQHTGLSTPEGGSGTYMGNLDFEGGLIGINMNNQQYSIKDCSFTNMQTGILISHVFDMVIQGMRFLNVEIGVDATTGGVGNIGSVALIDSVAQNVQTVVLTKSQVTANSTTGDDSIVIDNLQTNGVGSTVVAGGKTILKGDVTGTWVYGNAYLKGGPVTGAHDAGVTYQTFRSPLLLDDGGNYFTMTPPTYQEYTVDQVVNIKSVKGFPVFGDGQTDDTHNINAILARNAGCAITFFPAGTYLVSDTVRIPPGTRIVGETLSAISAVGSKFANADAPQVMVQVGLPGQVGVAQISDMLFTVADVLPGCILLQVNIAGFSQGDVGFWNSHFRVGGAAGSGVETKCQGGVPCKAAFLLLHLTPTSSAYIEDMWGWTADHDLDGDYDQIISTGRGALIESTRGTWLVGTAFEHNTLYQYNLVSAENIFIGMQQSETPYWQGTGGPAQAPAPWTPNAGFFDPTFSNCGVDDPNCRMAWYQRIVGGANLNIYGSGFWTFFNDNGDCMGVNGTCQNNACEIVGSPTETYWWNLNTRGCLNLLVDDGAVLETQNNNPGSWGAVVAATLTHSGILRRLVRRLGKKILF</sequence>
<dbReference type="FunFam" id="2.160.20.10:FF:000049">
    <property type="entry name" value="Putative exo-beta-1,3-glucanase"/>
    <property type="match status" value="1"/>
</dbReference>
<organism evidence="3 4">
    <name type="scientific">Phialocephala subalpina</name>
    <dbReference type="NCBI Taxonomy" id="576137"/>
    <lineage>
        <taxon>Eukaryota</taxon>
        <taxon>Fungi</taxon>
        <taxon>Dikarya</taxon>
        <taxon>Ascomycota</taxon>
        <taxon>Pezizomycotina</taxon>
        <taxon>Leotiomycetes</taxon>
        <taxon>Helotiales</taxon>
        <taxon>Mollisiaceae</taxon>
        <taxon>Phialocephala</taxon>
        <taxon>Phialocephala fortinii species complex</taxon>
    </lineage>
</organism>
<feature type="signal peptide" evidence="1">
    <location>
        <begin position="1"/>
        <end position="22"/>
    </location>
</feature>
<feature type="domain" description="Rhamnogalacturonase A/B/Epimerase-like pectate lyase" evidence="2">
    <location>
        <begin position="468"/>
        <end position="525"/>
    </location>
</feature>
<dbReference type="InterPro" id="IPR039279">
    <property type="entry name" value="QRT3-like"/>
</dbReference>
<dbReference type="AlphaFoldDB" id="A0A1L7XIG7"/>
<dbReference type="STRING" id="576137.A0A1L7XIG7"/>
<name>A0A1L7XIG7_9HELO</name>
<protein>
    <submittedName>
        <fullName evidence="3">Related to exo-beta-1,3-glucanase</fullName>
    </submittedName>
</protein>
<dbReference type="PANTHER" id="PTHR33928:SF2">
    <property type="entry name" value="PECTATE LYASE SUPERFAMILY PROTEIN DOMAIN-CONTAINING PROTEIN-RELATED"/>
    <property type="match status" value="1"/>
</dbReference>
<reference evidence="3 4" key="1">
    <citation type="submission" date="2016-03" db="EMBL/GenBank/DDBJ databases">
        <authorList>
            <person name="Ploux O."/>
        </authorList>
    </citation>
    <scope>NUCLEOTIDE SEQUENCE [LARGE SCALE GENOMIC DNA]</scope>
    <source>
        <strain evidence="3 4">UAMH 11012</strain>
    </source>
</reference>
<dbReference type="InterPro" id="IPR024535">
    <property type="entry name" value="RHGA/B-epi-like_pectate_lyase"/>
</dbReference>
<dbReference type="CDD" id="cd23668">
    <property type="entry name" value="GH55_beta13glucanase-like"/>
    <property type="match status" value="1"/>
</dbReference>
<feature type="chain" id="PRO_5012679446" evidence="1">
    <location>
        <begin position="23"/>
        <end position="844"/>
    </location>
</feature>
<dbReference type="Gene3D" id="2.160.20.10">
    <property type="entry name" value="Single-stranded right-handed beta-helix, Pectin lyase-like"/>
    <property type="match status" value="2"/>
</dbReference>
<evidence type="ECO:0000313" key="4">
    <source>
        <dbReference type="Proteomes" id="UP000184330"/>
    </source>
</evidence>
<dbReference type="Pfam" id="PF12708">
    <property type="entry name" value="Pect-lyase_RHGA_epim"/>
    <property type="match status" value="2"/>
</dbReference>
<evidence type="ECO:0000259" key="2">
    <source>
        <dbReference type="Pfam" id="PF12708"/>
    </source>
</evidence>
<accession>A0A1L7XIG7</accession>
<dbReference type="EMBL" id="FJOG01000028">
    <property type="protein sequence ID" value="CZR64823.1"/>
    <property type="molecule type" value="Genomic_DNA"/>
</dbReference>
<dbReference type="OrthoDB" id="1046782at2759"/>
<dbReference type="GO" id="GO:0004650">
    <property type="term" value="F:polygalacturonase activity"/>
    <property type="evidence" value="ECO:0007669"/>
    <property type="project" value="InterPro"/>
</dbReference>
<dbReference type="InterPro" id="IPR011050">
    <property type="entry name" value="Pectin_lyase_fold/virulence"/>
</dbReference>
<evidence type="ECO:0000256" key="1">
    <source>
        <dbReference type="SAM" id="SignalP"/>
    </source>
</evidence>
<dbReference type="SUPFAM" id="SSF51126">
    <property type="entry name" value="Pectin lyase-like"/>
    <property type="match status" value="2"/>
</dbReference>
<keyword evidence="4" id="KW-1185">Reference proteome</keyword>
<gene>
    <name evidence="3" type="ORF">PAC_14722</name>
</gene>
<keyword evidence="1" id="KW-0732">Signal</keyword>
<evidence type="ECO:0000313" key="3">
    <source>
        <dbReference type="EMBL" id="CZR64823.1"/>
    </source>
</evidence>
<dbReference type="InterPro" id="IPR012334">
    <property type="entry name" value="Pectin_lyas_fold"/>
</dbReference>
<feature type="domain" description="Rhamnogalacturonase A/B/Epimerase-like pectate lyase" evidence="2">
    <location>
        <begin position="120"/>
        <end position="337"/>
    </location>
</feature>
<dbReference type="PANTHER" id="PTHR33928">
    <property type="entry name" value="POLYGALACTURONASE QRT3"/>
    <property type="match status" value="1"/>
</dbReference>
<proteinExistence type="predicted"/>